<dbReference type="SUPFAM" id="SSF52540">
    <property type="entry name" value="P-loop containing nucleoside triphosphate hydrolases"/>
    <property type="match status" value="1"/>
</dbReference>
<accession>A0A8I0GCA0</accession>
<reference evidence="1 2" key="1">
    <citation type="submission" date="2020-08" db="EMBL/GenBank/DDBJ databases">
        <title>Winkia gen. nov., sp. nov., isolated from faeces of the Anser albifrons in China.</title>
        <authorList>
            <person name="Liu Q."/>
        </authorList>
    </citation>
    <scope>NUCLEOTIDE SEQUENCE [LARGE SCALE GENOMIC DNA]</scope>
    <source>
        <strain evidence="1 2">C62</strain>
    </source>
</reference>
<dbReference type="Proteomes" id="UP000627538">
    <property type="component" value="Unassembled WGS sequence"/>
</dbReference>
<sequence>MSPTSARGREDANTETIIEQCRCALAHSRARGRRGVVLIDGRAGAGKSTLATTIAECLGEQMLDLVVARMDDWYPGWDGLAAGSRMLAEDVLGTPSGYTRWNWQADEPGAWVSVDPAAPLIIEGCGALTTASRERADFGIWVDADAHVRRQRALTRDGEMFARQWKRWAAHEDDHIRRDDPAGLADLRVDTTPPRLT</sequence>
<proteinExistence type="predicted"/>
<dbReference type="InterPro" id="IPR027417">
    <property type="entry name" value="P-loop_NTPase"/>
</dbReference>
<keyword evidence="2" id="KW-1185">Reference proteome</keyword>
<name>A0A8I0GCA0_9ACTO</name>
<organism evidence="1 2">
    <name type="scientific">Nanchangia anserum</name>
    <dbReference type="NCBI Taxonomy" id="2692125"/>
    <lineage>
        <taxon>Bacteria</taxon>
        <taxon>Bacillati</taxon>
        <taxon>Actinomycetota</taxon>
        <taxon>Actinomycetes</taxon>
        <taxon>Actinomycetales</taxon>
        <taxon>Actinomycetaceae</taxon>
        <taxon>Nanchangia</taxon>
    </lineage>
</organism>
<comment type="caution">
    <text evidence="1">The sequence shown here is derived from an EMBL/GenBank/DDBJ whole genome shotgun (WGS) entry which is preliminary data.</text>
</comment>
<evidence type="ECO:0000313" key="2">
    <source>
        <dbReference type="Proteomes" id="UP000627538"/>
    </source>
</evidence>
<dbReference type="EMBL" id="JACRUO010000001">
    <property type="protein sequence ID" value="MBD3689366.1"/>
    <property type="molecule type" value="Genomic_DNA"/>
</dbReference>
<gene>
    <name evidence="1" type="ORF">H8R10_03865</name>
</gene>
<protein>
    <submittedName>
        <fullName evidence="1">Cobalt ABC transporter</fullName>
    </submittedName>
</protein>
<dbReference type="NCBIfam" id="NF005115">
    <property type="entry name" value="PRK06547.1"/>
    <property type="match status" value="1"/>
</dbReference>
<dbReference type="RefSeq" id="WP_191071418.1">
    <property type="nucleotide sequence ID" value="NZ_CP060506.1"/>
</dbReference>
<evidence type="ECO:0000313" key="1">
    <source>
        <dbReference type="EMBL" id="MBD3689366.1"/>
    </source>
</evidence>
<dbReference type="AlphaFoldDB" id="A0A8I0GCA0"/>
<dbReference type="Gene3D" id="3.40.50.300">
    <property type="entry name" value="P-loop containing nucleotide triphosphate hydrolases"/>
    <property type="match status" value="1"/>
</dbReference>